<keyword evidence="3" id="KW-1185">Reference proteome</keyword>
<comment type="caution">
    <text evidence="2">The sequence shown here is derived from an EMBL/GenBank/DDBJ whole genome shotgun (WGS) entry which is preliminary data.</text>
</comment>
<dbReference type="AlphaFoldDB" id="A0A5N5TGG7"/>
<dbReference type="Proteomes" id="UP000326759">
    <property type="component" value="Unassembled WGS sequence"/>
</dbReference>
<feature type="chain" id="PRO_5024270906" evidence="1">
    <location>
        <begin position="19"/>
        <end position="135"/>
    </location>
</feature>
<dbReference type="OrthoDB" id="6377714at2759"/>
<keyword evidence="1" id="KW-0732">Signal</keyword>
<evidence type="ECO:0000256" key="1">
    <source>
        <dbReference type="SAM" id="SignalP"/>
    </source>
</evidence>
<sequence>MANLCVFIFVILMSFVSSFHEEESDSGDVKDLKFETVTLTTTRTYTVWKTSTSDVKITSAVLVPLTVTQYSTSRDFEKEDPDTVTSFVRITKTPIVKIAEEETQTLVQVEYETVTSFSSVLVTKLPSKFGFAFGY</sequence>
<feature type="signal peptide" evidence="1">
    <location>
        <begin position="1"/>
        <end position="18"/>
    </location>
</feature>
<evidence type="ECO:0000313" key="2">
    <source>
        <dbReference type="EMBL" id="KAB7505642.1"/>
    </source>
</evidence>
<name>A0A5N5TGG7_9CRUS</name>
<proteinExistence type="predicted"/>
<reference evidence="2 3" key="1">
    <citation type="journal article" date="2019" name="PLoS Biol.">
        <title>Sex chromosomes control vertical transmission of feminizing Wolbachia symbionts in an isopod.</title>
        <authorList>
            <person name="Becking T."/>
            <person name="Chebbi M.A."/>
            <person name="Giraud I."/>
            <person name="Moumen B."/>
            <person name="Laverre T."/>
            <person name="Caubet Y."/>
            <person name="Peccoud J."/>
            <person name="Gilbert C."/>
            <person name="Cordaux R."/>
        </authorList>
    </citation>
    <scope>NUCLEOTIDE SEQUENCE [LARGE SCALE GENOMIC DNA]</scope>
    <source>
        <strain evidence="2">ANa2</strain>
        <tissue evidence="2">Whole body excluding digestive tract and cuticle</tissue>
    </source>
</reference>
<gene>
    <name evidence="2" type="ORF">Anas_05706</name>
</gene>
<dbReference type="EMBL" id="SEYY01001161">
    <property type="protein sequence ID" value="KAB7505642.1"/>
    <property type="molecule type" value="Genomic_DNA"/>
</dbReference>
<evidence type="ECO:0000313" key="3">
    <source>
        <dbReference type="Proteomes" id="UP000326759"/>
    </source>
</evidence>
<accession>A0A5N5TGG7</accession>
<organism evidence="2 3">
    <name type="scientific">Armadillidium nasatum</name>
    <dbReference type="NCBI Taxonomy" id="96803"/>
    <lineage>
        <taxon>Eukaryota</taxon>
        <taxon>Metazoa</taxon>
        <taxon>Ecdysozoa</taxon>
        <taxon>Arthropoda</taxon>
        <taxon>Crustacea</taxon>
        <taxon>Multicrustacea</taxon>
        <taxon>Malacostraca</taxon>
        <taxon>Eumalacostraca</taxon>
        <taxon>Peracarida</taxon>
        <taxon>Isopoda</taxon>
        <taxon>Oniscidea</taxon>
        <taxon>Crinocheta</taxon>
        <taxon>Armadillidiidae</taxon>
        <taxon>Armadillidium</taxon>
    </lineage>
</organism>
<protein>
    <submittedName>
        <fullName evidence="2">Uncharacterized protein</fullName>
    </submittedName>
</protein>